<sequence>MREVILDNGRTLAVEEWGEAGGTPVVYLHGSPMSRLARHPDDSLFRELGVRLITYDRPGFGCSTPHEGRRVADAAADVAAVADALGLDRFAVFGVSGGGPHALACAAALPARVTRAAALASLAPRDADGLEWTAGMNEGNRRSAAAALTGRAAVVEHLANVGTAGLPPLPEVEQEVLSRPDVSAMLGAAFAEAVRPGLDGWVDDVVALFGTGWGFDPAAVRVPVRLWHGGLDTLVPPSHGEWLAARIPGAALRLQAGAGHGGHFDATPAMLGWLAGGAEDPA</sequence>
<dbReference type="InterPro" id="IPR029058">
    <property type="entry name" value="AB_hydrolase_fold"/>
</dbReference>
<feature type="domain" description="AB hydrolase-1" evidence="1">
    <location>
        <begin position="24"/>
        <end position="266"/>
    </location>
</feature>
<dbReference type="InterPro" id="IPR050471">
    <property type="entry name" value="AB_hydrolase"/>
</dbReference>
<dbReference type="SUPFAM" id="SSF53474">
    <property type="entry name" value="alpha/beta-Hydrolases"/>
    <property type="match status" value="1"/>
</dbReference>
<dbReference type="InterPro" id="IPR000073">
    <property type="entry name" value="AB_hydrolase_1"/>
</dbReference>
<gene>
    <name evidence="2" type="ORF">QEZ40_000054</name>
</gene>
<organism evidence="2 3">
    <name type="scientific">Streptomyces katrae</name>
    <dbReference type="NCBI Taxonomy" id="68223"/>
    <lineage>
        <taxon>Bacteria</taxon>
        <taxon>Bacillati</taxon>
        <taxon>Actinomycetota</taxon>
        <taxon>Actinomycetes</taxon>
        <taxon>Kitasatosporales</taxon>
        <taxon>Streptomycetaceae</taxon>
        <taxon>Streptomyces</taxon>
    </lineage>
</organism>
<dbReference type="Gene3D" id="3.40.50.1820">
    <property type="entry name" value="alpha/beta hydrolase"/>
    <property type="match status" value="1"/>
</dbReference>
<dbReference type="GO" id="GO:0016787">
    <property type="term" value="F:hydrolase activity"/>
    <property type="evidence" value="ECO:0007669"/>
    <property type="project" value="UniProtKB-KW"/>
</dbReference>
<accession>A0ABT7GKS3</accession>
<keyword evidence="2" id="KW-0378">Hydrolase</keyword>
<comment type="caution">
    <text evidence="2">The sequence shown here is derived from an EMBL/GenBank/DDBJ whole genome shotgun (WGS) entry which is preliminary data.</text>
</comment>
<evidence type="ECO:0000313" key="3">
    <source>
        <dbReference type="Proteomes" id="UP001223390"/>
    </source>
</evidence>
<name>A0ABT7GKS3_9ACTN</name>
<dbReference type="Pfam" id="PF00561">
    <property type="entry name" value="Abhydrolase_1"/>
    <property type="match status" value="1"/>
</dbReference>
<protein>
    <submittedName>
        <fullName evidence="2">Alpha/beta hydrolase</fullName>
    </submittedName>
</protein>
<evidence type="ECO:0000313" key="2">
    <source>
        <dbReference type="EMBL" id="MDK9494187.1"/>
    </source>
</evidence>
<dbReference type="RefSeq" id="WP_285340103.1">
    <property type="nucleotide sequence ID" value="NZ_JASITI010000001.1"/>
</dbReference>
<dbReference type="EMBL" id="JASITI010000001">
    <property type="protein sequence ID" value="MDK9494187.1"/>
    <property type="molecule type" value="Genomic_DNA"/>
</dbReference>
<dbReference type="PANTHER" id="PTHR43433:SF10">
    <property type="entry name" value="AB HYDROLASE-1 DOMAIN-CONTAINING PROTEIN"/>
    <property type="match status" value="1"/>
</dbReference>
<dbReference type="PANTHER" id="PTHR43433">
    <property type="entry name" value="HYDROLASE, ALPHA/BETA FOLD FAMILY PROTEIN"/>
    <property type="match status" value="1"/>
</dbReference>
<proteinExistence type="predicted"/>
<keyword evidence="3" id="KW-1185">Reference proteome</keyword>
<reference evidence="2 3" key="1">
    <citation type="submission" date="2023-05" db="EMBL/GenBank/DDBJ databases">
        <title>Sequencing and Assembly of Streptomyces sp. NP73.</title>
        <authorList>
            <person name="Konwar A.N."/>
            <person name="Saikia K."/>
            <person name="Thakur D."/>
        </authorList>
    </citation>
    <scope>NUCLEOTIDE SEQUENCE [LARGE SCALE GENOMIC DNA]</scope>
    <source>
        <strain evidence="2 3">NP73</strain>
    </source>
</reference>
<evidence type="ECO:0000259" key="1">
    <source>
        <dbReference type="Pfam" id="PF00561"/>
    </source>
</evidence>
<dbReference type="Proteomes" id="UP001223390">
    <property type="component" value="Unassembled WGS sequence"/>
</dbReference>